<feature type="region of interest" description="Disordered" evidence="4">
    <location>
        <begin position="781"/>
        <end position="810"/>
    </location>
</feature>
<dbReference type="Pfam" id="PF17820">
    <property type="entry name" value="PDZ_6"/>
    <property type="match status" value="1"/>
</dbReference>
<name>A0A8D8TEX9_9HEMI</name>
<dbReference type="PROSITE" id="PS50106">
    <property type="entry name" value="PDZ"/>
    <property type="match status" value="5"/>
</dbReference>
<organism evidence="6">
    <name type="scientific">Cacopsylla melanoneura</name>
    <dbReference type="NCBI Taxonomy" id="428564"/>
    <lineage>
        <taxon>Eukaryota</taxon>
        <taxon>Metazoa</taxon>
        <taxon>Ecdysozoa</taxon>
        <taxon>Arthropoda</taxon>
        <taxon>Hexapoda</taxon>
        <taxon>Insecta</taxon>
        <taxon>Pterygota</taxon>
        <taxon>Neoptera</taxon>
        <taxon>Paraneoptera</taxon>
        <taxon>Hemiptera</taxon>
        <taxon>Sternorrhyncha</taxon>
        <taxon>Psylloidea</taxon>
        <taxon>Psyllidae</taxon>
        <taxon>Psyllinae</taxon>
        <taxon>Cacopsylla</taxon>
    </lineage>
</organism>
<feature type="domain" description="PDZ" evidence="5">
    <location>
        <begin position="242"/>
        <end position="314"/>
    </location>
</feature>
<keyword evidence="6" id="KW-0675">Receptor</keyword>
<dbReference type="InterPro" id="IPR041489">
    <property type="entry name" value="PDZ_6"/>
</dbReference>
<dbReference type="InterPro" id="IPR036034">
    <property type="entry name" value="PDZ_sf"/>
</dbReference>
<dbReference type="EMBL" id="HBUF01386169">
    <property type="protein sequence ID" value="CAG6732252.1"/>
    <property type="molecule type" value="Transcribed_RNA"/>
</dbReference>
<feature type="domain" description="PDZ" evidence="5">
    <location>
        <begin position="471"/>
        <end position="554"/>
    </location>
</feature>
<dbReference type="EMBL" id="HBUF01273454">
    <property type="protein sequence ID" value="CAG6685803.1"/>
    <property type="molecule type" value="Transcribed_RNA"/>
</dbReference>
<dbReference type="EMBL" id="HBUF01386168">
    <property type="protein sequence ID" value="CAG6732251.1"/>
    <property type="molecule type" value="Transcribed_RNA"/>
</dbReference>
<comment type="subcellular location">
    <subcellularLocation>
        <location evidence="1">Cytoplasm</location>
    </subcellularLocation>
</comment>
<proteinExistence type="predicted"/>
<evidence type="ECO:0000256" key="3">
    <source>
        <dbReference type="ARBA" id="ARBA00022737"/>
    </source>
</evidence>
<dbReference type="Pfam" id="PF00595">
    <property type="entry name" value="PDZ"/>
    <property type="match status" value="4"/>
</dbReference>
<keyword evidence="2" id="KW-0963">Cytoplasm</keyword>
<dbReference type="SMART" id="SM00228">
    <property type="entry name" value="PDZ"/>
    <property type="match status" value="5"/>
</dbReference>
<sequence>MFSGMKFTKNKSKPPEDPIQYKTRESSGPPTLDLTSRGHVTMPVVTTTKRCNGKWSINKVCAGLGEKSLGCNKHKESTPPLMITKVDPDQISRTYSPLGTREHTMRTFTPSRDNSPEEYEQTEEDSDESSVFTYSNTITVVLERDNGSLGITLRGGLNPKNPSQSSPIIITHIKPDGPVDREGTVQVGDRLVAVDNQFLSNVTLKEAQAILCNTSYDRVTKLCIEYDISIMNDVREPGVPLLVEVESPRPQNLGLTLVNSMGSVLVNCVKQGSIAERCGALLPGDEILAINETLIEGSGMTAEDVHRFLTNCGGFGTIMKLEILPKSNSDIFPSDPGPYYNADSYIYATPSLKCLKDSSLANNWMVSHKEHLLITLQSDENLGFGISLKNHNYYPNSVVVSAVEVGSPADKCGCIQTGDQILSINQRPVVMPLTNDAVPLNNLVNENDSLVTLEVEFTVADTVVPTSGVFTVKLAKNRHSNLGITIQASGGPDNQMIISEIGMGSVAHRSGTLIPGDRIMSVNNHSLQDCSIEQASDILHSSSDVVTLVVQKDNGMSHCDLGSPSSSRCDHQRDMDLISPASTELDETCSTVSSNMNSVSQMAIVPPPCPLQTDYQSRNYTLPNHRRRSSLSDNIPDVYFYDDSRLMVTTTPIFHNSMVLEQPEFSFNTFCSSNMKNNNQTGHKNPADLMGVFQVTLFKDCIYEDFGFSVSDGLYERGVFINRIRPGGPADLAKPRLRPYDRILQVNDTRTGEFDCCLTVPLIAAAGDCITLTVMRQPPRHSVSPSIATSKATTCEISHHEQNKKVSNPR</sequence>
<dbReference type="EMBL" id="HBUF01273452">
    <property type="protein sequence ID" value="CAG6685801.1"/>
    <property type="molecule type" value="Transcribed_RNA"/>
</dbReference>
<feature type="domain" description="PDZ" evidence="5">
    <location>
        <begin position="694"/>
        <end position="778"/>
    </location>
</feature>
<feature type="domain" description="PDZ" evidence="5">
    <location>
        <begin position="139"/>
        <end position="211"/>
    </location>
</feature>
<evidence type="ECO:0000256" key="1">
    <source>
        <dbReference type="ARBA" id="ARBA00004496"/>
    </source>
</evidence>
<evidence type="ECO:0000256" key="4">
    <source>
        <dbReference type="SAM" id="MobiDB-lite"/>
    </source>
</evidence>
<feature type="compositionally biased region" description="Polar residues" evidence="4">
    <location>
        <begin position="783"/>
        <end position="796"/>
    </location>
</feature>
<feature type="compositionally biased region" description="Acidic residues" evidence="4">
    <location>
        <begin position="116"/>
        <end position="128"/>
    </location>
</feature>
<dbReference type="PANTHER" id="PTHR46227:SF2">
    <property type="entry name" value="FI03335P"/>
    <property type="match status" value="1"/>
</dbReference>
<keyword evidence="3" id="KW-0677">Repeat</keyword>
<evidence type="ECO:0000259" key="5">
    <source>
        <dbReference type="PROSITE" id="PS50106"/>
    </source>
</evidence>
<dbReference type="EMBL" id="HBUF01273455">
    <property type="protein sequence ID" value="CAG6685804.1"/>
    <property type="molecule type" value="Transcribed_RNA"/>
</dbReference>
<evidence type="ECO:0000256" key="2">
    <source>
        <dbReference type="ARBA" id="ARBA00022490"/>
    </source>
</evidence>
<dbReference type="InterPro" id="IPR001478">
    <property type="entry name" value="PDZ"/>
</dbReference>
<dbReference type="AlphaFoldDB" id="A0A8D8TEX9"/>
<feature type="region of interest" description="Disordered" evidence="4">
    <location>
        <begin position="101"/>
        <end position="130"/>
    </location>
</feature>
<accession>A0A8D8TEX9</accession>
<dbReference type="InterPro" id="IPR043545">
    <property type="entry name" value="GRIP1/2"/>
</dbReference>
<dbReference type="GO" id="GO:0005737">
    <property type="term" value="C:cytoplasm"/>
    <property type="evidence" value="ECO:0007669"/>
    <property type="project" value="UniProtKB-SubCell"/>
</dbReference>
<dbReference type="SUPFAM" id="SSF50156">
    <property type="entry name" value="PDZ domain-like"/>
    <property type="match status" value="5"/>
</dbReference>
<dbReference type="CDD" id="cd06685">
    <property type="entry name" value="PDZ7_GRIP1-2-like"/>
    <property type="match status" value="1"/>
</dbReference>
<feature type="region of interest" description="Disordered" evidence="4">
    <location>
        <begin position="1"/>
        <end position="37"/>
    </location>
</feature>
<dbReference type="Gene3D" id="2.30.42.10">
    <property type="match status" value="5"/>
</dbReference>
<evidence type="ECO:0000313" key="6">
    <source>
        <dbReference type="EMBL" id="CAG6685801.1"/>
    </source>
</evidence>
<reference evidence="6" key="1">
    <citation type="submission" date="2021-05" db="EMBL/GenBank/DDBJ databases">
        <authorList>
            <person name="Alioto T."/>
            <person name="Alioto T."/>
            <person name="Gomez Garrido J."/>
        </authorList>
    </citation>
    <scope>NUCLEOTIDE SEQUENCE</scope>
</reference>
<feature type="domain" description="PDZ" evidence="5">
    <location>
        <begin position="373"/>
        <end position="438"/>
    </location>
</feature>
<dbReference type="GO" id="GO:0098887">
    <property type="term" value="P:neurotransmitter receptor transport, endosome to postsynaptic membrane"/>
    <property type="evidence" value="ECO:0007669"/>
    <property type="project" value="TreeGrafter"/>
</dbReference>
<protein>
    <submittedName>
        <fullName evidence="6">Glutamate receptor-interacting protein 2</fullName>
    </submittedName>
</protein>
<dbReference type="PANTHER" id="PTHR46227">
    <property type="entry name" value="GLUTAMATE RECEPTOR-INTERACTING PROTEIN GRIP"/>
    <property type="match status" value="1"/>
</dbReference>